<dbReference type="SUPFAM" id="SSF47384">
    <property type="entry name" value="Homodimeric domain of signal transducing histidine kinase"/>
    <property type="match status" value="1"/>
</dbReference>
<comment type="caution">
    <text evidence="15">The sequence shown here is derived from an EMBL/GenBank/DDBJ whole genome shotgun (WGS) entry which is preliminary data.</text>
</comment>
<dbReference type="Gene3D" id="1.10.287.130">
    <property type="match status" value="1"/>
</dbReference>
<dbReference type="SUPFAM" id="SSF158472">
    <property type="entry name" value="HAMP domain-like"/>
    <property type="match status" value="1"/>
</dbReference>
<dbReference type="Pfam" id="PF00672">
    <property type="entry name" value="HAMP"/>
    <property type="match status" value="1"/>
</dbReference>
<dbReference type="FunFam" id="1.10.287.130:FF:000038">
    <property type="entry name" value="Sensory transduction histidine kinase"/>
    <property type="match status" value="1"/>
</dbReference>
<dbReference type="InterPro" id="IPR003661">
    <property type="entry name" value="HisK_dim/P_dom"/>
</dbReference>
<evidence type="ECO:0000256" key="11">
    <source>
        <dbReference type="ARBA" id="ARBA00023012"/>
    </source>
</evidence>
<evidence type="ECO:0000256" key="6">
    <source>
        <dbReference type="ARBA" id="ARBA00022692"/>
    </source>
</evidence>
<keyword evidence="4" id="KW-1003">Cell membrane</keyword>
<dbReference type="PANTHER" id="PTHR43711:SF1">
    <property type="entry name" value="HISTIDINE KINASE 1"/>
    <property type="match status" value="1"/>
</dbReference>
<dbReference type="Proteomes" id="UP000183940">
    <property type="component" value="Unassembled WGS sequence"/>
</dbReference>
<dbReference type="Gene3D" id="6.10.340.10">
    <property type="match status" value="1"/>
</dbReference>
<sequence length="601" mass="67585">MSIQPRKSSIFRFYQRVPLQVFLISAFVIPIVTAVGLVAWISFEHSRQAVNEVATQLRNELSLRIEKEVETFLKTPHLINNLNADAINQGYIDEEQQPIDTSPRAWLYFKQQLKQFPYITAVYYANNKGEYMDYHWGANNDLRLGIFGQSTGSTYEVHMTDSEGKPIKRLSKTSDDYDYREQLWYKDQITAGKTNWTPVYKWIDSQTINIDLGTPVYQANGEIKGIVGSSFSLERISQFLSSLEIGESGQTFIIERNGAFIATSTLEPSIQKGIKEGSPLLTLEDPSEGPYSRITATQSKNILTRKTANFLLETFGNFDNITSGWQLEFELEGDRQFVQVTPVQDEGGIDWLIVLVVPEAAFMGRVNDNARNAVFLCIAASVSVAILGIFSARRIAQPILKLNAAAKDIARGEWDKTVKIDRTDEIGELAKSFNQMSAQLKESFTTLQKRVAERTAQLEVAKEKAEVANQAKSTFIANMSHELRSPLNAILGFTQILTRSQTLSGEQQQSIGIINRSGEHLLNLINNVLDLSKIEAGRIYLNQALSPELQQRLRQATLTGNKQKMAEVICAIAENNPDFSEAIAICFHNFEYDRILSLIPQ</sequence>
<dbReference type="InterPro" id="IPR003660">
    <property type="entry name" value="HAMP_dom"/>
</dbReference>
<evidence type="ECO:0000313" key="16">
    <source>
        <dbReference type="Proteomes" id="UP000183940"/>
    </source>
</evidence>
<dbReference type="AlphaFoldDB" id="A0A1L9QWA1"/>
<evidence type="ECO:0000256" key="13">
    <source>
        <dbReference type="SAM" id="Phobius"/>
    </source>
</evidence>
<evidence type="ECO:0000256" key="1">
    <source>
        <dbReference type="ARBA" id="ARBA00000085"/>
    </source>
</evidence>
<dbReference type="CDD" id="cd12913">
    <property type="entry name" value="PDC1_MCP_like"/>
    <property type="match status" value="1"/>
</dbReference>
<accession>A0A1L9QWA1</accession>
<evidence type="ECO:0000256" key="3">
    <source>
        <dbReference type="ARBA" id="ARBA00012438"/>
    </source>
</evidence>
<dbReference type="SMART" id="SM00304">
    <property type="entry name" value="HAMP"/>
    <property type="match status" value="1"/>
</dbReference>
<keyword evidence="7" id="KW-0547">Nucleotide-binding</keyword>
<keyword evidence="9" id="KW-0067">ATP-binding</keyword>
<proteinExistence type="predicted"/>
<dbReference type="PANTHER" id="PTHR43711">
    <property type="entry name" value="TWO-COMPONENT HISTIDINE KINASE"/>
    <property type="match status" value="1"/>
</dbReference>
<comment type="subcellular location">
    <subcellularLocation>
        <location evidence="2">Cell membrane</location>
        <topology evidence="2">Multi-pass membrane protein</topology>
    </subcellularLocation>
</comment>
<dbReference type="EC" id="2.7.13.3" evidence="3"/>
<dbReference type="InterPro" id="IPR050736">
    <property type="entry name" value="Sensor_HK_Regulatory"/>
</dbReference>
<keyword evidence="6 13" id="KW-0812">Transmembrane</keyword>
<comment type="catalytic activity">
    <reaction evidence="1">
        <text>ATP + protein L-histidine = ADP + protein N-phospho-L-histidine.</text>
        <dbReference type="EC" id="2.7.13.3"/>
    </reaction>
</comment>
<evidence type="ECO:0000256" key="5">
    <source>
        <dbReference type="ARBA" id="ARBA00022679"/>
    </source>
</evidence>
<dbReference type="Pfam" id="PF02743">
    <property type="entry name" value="dCache_1"/>
    <property type="match status" value="1"/>
</dbReference>
<dbReference type="CDD" id="cd06225">
    <property type="entry name" value="HAMP"/>
    <property type="match status" value="1"/>
</dbReference>
<evidence type="ECO:0000256" key="2">
    <source>
        <dbReference type="ARBA" id="ARBA00004651"/>
    </source>
</evidence>
<keyword evidence="8" id="KW-0418">Kinase</keyword>
<dbReference type="GO" id="GO:0005886">
    <property type="term" value="C:plasma membrane"/>
    <property type="evidence" value="ECO:0007669"/>
    <property type="project" value="UniProtKB-SubCell"/>
</dbReference>
<name>A0A1L9QWA1_9CYAN</name>
<evidence type="ECO:0000256" key="8">
    <source>
        <dbReference type="ARBA" id="ARBA00022777"/>
    </source>
</evidence>
<dbReference type="STRING" id="1925591.BI308_04230"/>
<dbReference type="SMART" id="SM00388">
    <property type="entry name" value="HisKA"/>
    <property type="match status" value="1"/>
</dbReference>
<dbReference type="CDD" id="cd00082">
    <property type="entry name" value="HisKA"/>
    <property type="match status" value="1"/>
</dbReference>
<evidence type="ECO:0000256" key="7">
    <source>
        <dbReference type="ARBA" id="ARBA00022741"/>
    </source>
</evidence>
<feature type="transmembrane region" description="Helical" evidence="13">
    <location>
        <begin position="21"/>
        <end position="43"/>
    </location>
</feature>
<keyword evidence="10 13" id="KW-1133">Transmembrane helix</keyword>
<dbReference type="PROSITE" id="PS50885">
    <property type="entry name" value="HAMP"/>
    <property type="match status" value="1"/>
</dbReference>
<keyword evidence="12 13" id="KW-0472">Membrane</keyword>
<keyword evidence="5" id="KW-0808">Transferase</keyword>
<evidence type="ECO:0000256" key="4">
    <source>
        <dbReference type="ARBA" id="ARBA00022475"/>
    </source>
</evidence>
<keyword evidence="11" id="KW-0902">Two-component regulatory system</keyword>
<dbReference type="InterPro" id="IPR036097">
    <property type="entry name" value="HisK_dim/P_sf"/>
</dbReference>
<protein>
    <recommendedName>
        <fullName evidence="3">histidine kinase</fullName>
        <ecNumber evidence="3">2.7.13.3</ecNumber>
    </recommendedName>
</protein>
<dbReference type="InterPro" id="IPR033479">
    <property type="entry name" value="dCache_1"/>
</dbReference>
<evidence type="ECO:0000256" key="12">
    <source>
        <dbReference type="ARBA" id="ARBA00023136"/>
    </source>
</evidence>
<evidence type="ECO:0000256" key="9">
    <source>
        <dbReference type="ARBA" id="ARBA00022840"/>
    </source>
</evidence>
<feature type="domain" description="HAMP" evidence="14">
    <location>
        <begin position="393"/>
        <end position="445"/>
    </location>
</feature>
<dbReference type="GO" id="GO:0005524">
    <property type="term" value="F:ATP binding"/>
    <property type="evidence" value="ECO:0007669"/>
    <property type="project" value="UniProtKB-KW"/>
</dbReference>
<dbReference type="Pfam" id="PF00512">
    <property type="entry name" value="HisKA"/>
    <property type="match status" value="1"/>
</dbReference>
<dbReference type="EMBL" id="MLAW01000004">
    <property type="protein sequence ID" value="OJJ26906.1"/>
    <property type="molecule type" value="Genomic_DNA"/>
</dbReference>
<evidence type="ECO:0000313" key="15">
    <source>
        <dbReference type="EMBL" id="OJJ26906.1"/>
    </source>
</evidence>
<reference evidence="15" key="1">
    <citation type="submission" date="2016-10" db="EMBL/GenBank/DDBJ databases">
        <title>CRISPR-Cas defence system in Roseofilum reptotaenium: evidence of a bacteriophage-cyanobacterium arms race in the coral black band disease.</title>
        <authorList>
            <person name="Buerger P."/>
            <person name="Wood-Charlson E.M."/>
            <person name="Weynberg K.D."/>
            <person name="Willis B."/>
            <person name="Van Oppen M.J."/>
        </authorList>
    </citation>
    <scope>NUCLEOTIDE SEQUENCE [LARGE SCALE GENOMIC DNA]</scope>
    <source>
        <strain evidence="15">AO1-A</strain>
    </source>
</reference>
<dbReference type="GO" id="GO:0000155">
    <property type="term" value="F:phosphorelay sensor kinase activity"/>
    <property type="evidence" value="ECO:0007669"/>
    <property type="project" value="InterPro"/>
</dbReference>
<keyword evidence="16" id="KW-1185">Reference proteome</keyword>
<organism evidence="15 16">
    <name type="scientific">Roseofilum reptotaenium AO1-A</name>
    <dbReference type="NCBI Taxonomy" id="1925591"/>
    <lineage>
        <taxon>Bacteria</taxon>
        <taxon>Bacillati</taxon>
        <taxon>Cyanobacteriota</taxon>
        <taxon>Cyanophyceae</taxon>
        <taxon>Desertifilales</taxon>
        <taxon>Desertifilaceae</taxon>
        <taxon>Roseofilum</taxon>
    </lineage>
</organism>
<dbReference type="Gene3D" id="3.30.450.20">
    <property type="entry name" value="PAS domain"/>
    <property type="match status" value="2"/>
</dbReference>
<evidence type="ECO:0000259" key="14">
    <source>
        <dbReference type="PROSITE" id="PS50885"/>
    </source>
</evidence>
<gene>
    <name evidence="15" type="ORF">BI308_04230</name>
</gene>
<evidence type="ECO:0000256" key="10">
    <source>
        <dbReference type="ARBA" id="ARBA00022989"/>
    </source>
</evidence>